<dbReference type="AlphaFoldDB" id="A0A8H3D805"/>
<dbReference type="InterPro" id="IPR001680">
    <property type="entry name" value="WD40_rpt"/>
</dbReference>
<dbReference type="InterPro" id="IPR036322">
    <property type="entry name" value="WD40_repeat_dom_sf"/>
</dbReference>
<feature type="repeat" description="WD" evidence="3">
    <location>
        <begin position="880"/>
        <end position="913"/>
    </location>
</feature>
<feature type="repeat" description="WD" evidence="3">
    <location>
        <begin position="1018"/>
        <end position="1052"/>
    </location>
</feature>
<feature type="domain" description="EML-like second beta-propeller" evidence="5">
    <location>
        <begin position="800"/>
        <end position="957"/>
    </location>
</feature>
<dbReference type="InterPro" id="IPR056884">
    <property type="entry name" value="NPHP3-like_N"/>
</dbReference>
<dbReference type="Pfam" id="PF24883">
    <property type="entry name" value="NPHP3_N"/>
    <property type="match status" value="1"/>
</dbReference>
<dbReference type="CDD" id="cd00200">
    <property type="entry name" value="WD40"/>
    <property type="match status" value="1"/>
</dbReference>
<proteinExistence type="predicted"/>
<dbReference type="PANTHER" id="PTHR45333">
    <property type="entry name" value="MEMBRANE PROTEIN-RELATED"/>
    <property type="match status" value="1"/>
</dbReference>
<dbReference type="InterPro" id="IPR055442">
    <property type="entry name" value="Beta-prop_EML-like_2nd"/>
</dbReference>
<feature type="repeat" description="WD" evidence="3">
    <location>
        <begin position="923"/>
        <end position="955"/>
    </location>
</feature>
<evidence type="ECO:0000259" key="5">
    <source>
        <dbReference type="Pfam" id="PF23414"/>
    </source>
</evidence>
<name>A0A8H3D805_9AGAM</name>
<evidence type="ECO:0000256" key="1">
    <source>
        <dbReference type="ARBA" id="ARBA00022574"/>
    </source>
</evidence>
<organism evidence="7 8">
    <name type="scientific">Rhizoctonia solani</name>
    <dbReference type="NCBI Taxonomy" id="456999"/>
    <lineage>
        <taxon>Eukaryota</taxon>
        <taxon>Fungi</taxon>
        <taxon>Dikarya</taxon>
        <taxon>Basidiomycota</taxon>
        <taxon>Agaricomycotina</taxon>
        <taxon>Agaricomycetes</taxon>
        <taxon>Cantharellales</taxon>
        <taxon>Ceratobasidiaceae</taxon>
        <taxon>Rhizoctonia</taxon>
    </lineage>
</organism>
<dbReference type="InterPro" id="IPR020472">
    <property type="entry name" value="WD40_PAC1"/>
</dbReference>
<keyword evidence="1 3" id="KW-0853">WD repeat</keyword>
<dbReference type="SUPFAM" id="SSF50978">
    <property type="entry name" value="WD40 repeat-like"/>
    <property type="match status" value="1"/>
</dbReference>
<feature type="repeat" description="WD" evidence="3">
    <location>
        <begin position="792"/>
        <end position="833"/>
    </location>
</feature>
<protein>
    <recommendedName>
        <fullName evidence="9">Vegetative incompatibility protein HET-E-1</fullName>
    </recommendedName>
</protein>
<dbReference type="PRINTS" id="PR00320">
    <property type="entry name" value="GPROTEINBRPT"/>
</dbReference>
<evidence type="ECO:0000256" key="4">
    <source>
        <dbReference type="SAM" id="MobiDB-lite"/>
    </source>
</evidence>
<dbReference type="InterPro" id="IPR015943">
    <property type="entry name" value="WD40/YVTN_repeat-like_dom_sf"/>
</dbReference>
<sequence>FIYILNAAGGFFVYMPHVPSEYRSNDTPGLYIAYPRSITSSTTTNQVQPLPGATPGPLPGAKGPKKGTAWTGLETALRGLRVSSSSFPPLQSAVSTLTACLEMFEQASAHREEFEILAVELETVVNFLKQHLSVPKSPRVISVISLVSRAIDNEVKLISEMRDGNTSRRVFHASKNEEALVRVYRRVTRLFLRLQIEMGMETWSIANEHLANTRLESLNPVKQARYDSTLGGEIGRRQCTEQTRESILADLCLWSDDPNAKPIYLMNGMAGTGKTTIACSLAKVLEDEGRLGASFFCTRTSDLCRDANRIIPTIAYQLARYSTVFQSALCTVLDADPDLGSRNPTTQFERLLREPLLQVEDKIPKHVVVLIDALDECSNPKTARLVFDLLVRFSGELPVKFFVAGRPESRAHAGASQAGDVVQMLHLHEVEYSLVQHDIELYLWDELACIEPSRPQITQLAELAGKLFIFAATAVRYIRPDEVTVHSTERLLTILANRVKPDSKRLADIDSLYSILLSLALENDRLETEEIERIHAILRTVICIQEPISVETLAVLADLGDTSHVLTALDPLRSVLHVSERTGLVCALHASFADFLFHRGRSGRFFCDKAKQHQSMAEKCFELMEKQLRFNICNLKSSYVFDQAVPDLEERIKSNISPPLLYSCRHWANHVCLAPVSLELCDVLYTFLTQMLLFWMEVLNLKQSQTVGLHALPNAQRWIAGSDAFYDLRIFLHDAIIFVTRFFTSPISLSTPHIYISALPVSTGRVRKIYSSKFTGLMWHERPVQNIDLTLDPNKDSALTSVALSPGGGYVAAGSNDGTVRLWDLEARKLLTASVVGRAESVLTVRFSPDGKHIATGTRDGSIWVSNYLDGKLIDAPRPFEGHKENTWSVDFSPDGKLIASGSGDSSIRIWDLAEGYLTVGPCQGHSGAVRSVRFSPDGSKIASGSDDCTICVWDAIAGGLVLGPLGGHTDVVWSVDFSPDGKLLVSGSNDGTICVWDATYGNLTVGPLELQECNIGILSVKFSSNGNHVFYGTQDNTFHVWDVAKESLTGDPLQTSKHDRCSVALSPDGAYILSTQHGRVVQVGGQFISGDETERVGMSGYSQLSSAKPKASRKAEIPLVYGTQRAESLLKDRSEDA</sequence>
<gene>
    <name evidence="7" type="ORF">RDB_LOCUS130128</name>
</gene>
<dbReference type="Pfam" id="PF00400">
    <property type="entry name" value="WD40"/>
    <property type="match status" value="2"/>
</dbReference>
<dbReference type="InterPro" id="IPR027417">
    <property type="entry name" value="P-loop_NTPase"/>
</dbReference>
<evidence type="ECO:0000256" key="2">
    <source>
        <dbReference type="ARBA" id="ARBA00022737"/>
    </source>
</evidence>
<dbReference type="Proteomes" id="UP000663853">
    <property type="component" value="Unassembled WGS sequence"/>
</dbReference>
<feature type="region of interest" description="Disordered" evidence="4">
    <location>
        <begin position="42"/>
        <end position="65"/>
    </location>
</feature>
<evidence type="ECO:0000256" key="3">
    <source>
        <dbReference type="PROSITE-ProRule" id="PRU00221"/>
    </source>
</evidence>
<accession>A0A8H3D805</accession>
<dbReference type="Pfam" id="PF23414">
    <property type="entry name" value="Beta-prop_EML_2"/>
    <property type="match status" value="1"/>
</dbReference>
<evidence type="ECO:0000313" key="8">
    <source>
        <dbReference type="Proteomes" id="UP000663853"/>
    </source>
</evidence>
<feature type="domain" description="Nephrocystin 3-like N-terminal" evidence="6">
    <location>
        <begin position="252"/>
        <end position="406"/>
    </location>
</feature>
<dbReference type="CDD" id="cd21037">
    <property type="entry name" value="MLKL_NTD"/>
    <property type="match status" value="1"/>
</dbReference>
<feature type="repeat" description="WD" evidence="3">
    <location>
        <begin position="835"/>
        <end position="876"/>
    </location>
</feature>
<dbReference type="Gene3D" id="3.40.50.300">
    <property type="entry name" value="P-loop containing nucleotide triphosphate hydrolases"/>
    <property type="match status" value="1"/>
</dbReference>
<keyword evidence="2" id="KW-0677">Repeat</keyword>
<dbReference type="SUPFAM" id="SSF52540">
    <property type="entry name" value="P-loop containing nucleoside triphosphate hydrolases"/>
    <property type="match status" value="1"/>
</dbReference>
<feature type="non-terminal residue" evidence="7">
    <location>
        <position position="1"/>
    </location>
</feature>
<dbReference type="PROSITE" id="PS50294">
    <property type="entry name" value="WD_REPEATS_REGION"/>
    <property type="match status" value="4"/>
</dbReference>
<evidence type="ECO:0008006" key="9">
    <source>
        <dbReference type="Google" id="ProtNLM"/>
    </source>
</evidence>
<dbReference type="Gene3D" id="2.130.10.10">
    <property type="entry name" value="YVTN repeat-like/Quinoprotein amine dehydrogenase"/>
    <property type="match status" value="2"/>
</dbReference>
<dbReference type="InterPro" id="IPR019775">
    <property type="entry name" value="WD40_repeat_CS"/>
</dbReference>
<dbReference type="EMBL" id="CAJMXA010003694">
    <property type="protein sequence ID" value="CAE6511856.1"/>
    <property type="molecule type" value="Genomic_DNA"/>
</dbReference>
<feature type="repeat" description="WD" evidence="3">
    <location>
        <begin position="966"/>
        <end position="998"/>
    </location>
</feature>
<dbReference type="InterPro" id="IPR059179">
    <property type="entry name" value="MLKL-like_MCAfunc"/>
</dbReference>
<dbReference type="PROSITE" id="PS50082">
    <property type="entry name" value="WD_REPEATS_2"/>
    <property type="match status" value="6"/>
</dbReference>
<dbReference type="PANTHER" id="PTHR45333:SF1">
    <property type="entry name" value="CHROMOSOME UNDETERMINED SCAFFOLD_625, WHOLE GENOME SHOTGUN SEQUENCE"/>
    <property type="match status" value="1"/>
</dbReference>
<reference evidence="7" key="1">
    <citation type="submission" date="2021-01" db="EMBL/GenBank/DDBJ databases">
        <authorList>
            <person name="Kaushik A."/>
        </authorList>
    </citation>
    <scope>NUCLEOTIDE SEQUENCE</scope>
    <source>
        <strain evidence="7">AG6-10EEA</strain>
    </source>
</reference>
<dbReference type="PROSITE" id="PS00678">
    <property type="entry name" value="WD_REPEATS_1"/>
    <property type="match status" value="2"/>
</dbReference>
<evidence type="ECO:0000259" key="6">
    <source>
        <dbReference type="Pfam" id="PF24883"/>
    </source>
</evidence>
<comment type="caution">
    <text evidence="7">The sequence shown here is derived from an EMBL/GenBank/DDBJ whole genome shotgun (WGS) entry which is preliminary data.</text>
</comment>
<evidence type="ECO:0000313" key="7">
    <source>
        <dbReference type="EMBL" id="CAE6511856.1"/>
    </source>
</evidence>
<dbReference type="SMART" id="SM00320">
    <property type="entry name" value="WD40"/>
    <property type="match status" value="7"/>
</dbReference>